<dbReference type="SUPFAM" id="SSF53756">
    <property type="entry name" value="UDP-Glycosyltransferase/glycogen phosphorylase"/>
    <property type="match status" value="1"/>
</dbReference>
<dbReference type="KEGG" id="fek:C1H87_21075"/>
<feature type="domain" description="Glucosyltransferase 3-like N-terminal" evidence="2">
    <location>
        <begin position="1"/>
        <end position="147"/>
    </location>
</feature>
<reference evidence="4 5" key="1">
    <citation type="submission" date="2018-01" db="EMBL/GenBank/DDBJ databases">
        <title>Complete genome sequence of Flavivirga eckloniae ECD14 isolated from seaweed Ecklonia cava.</title>
        <authorList>
            <person name="Lee J.H."/>
            <person name="Baik K.S."/>
            <person name="Seong C.N."/>
        </authorList>
    </citation>
    <scope>NUCLEOTIDE SEQUENCE [LARGE SCALE GENOMIC DNA]</scope>
    <source>
        <strain evidence="4 5">ECD14</strain>
    </source>
</reference>
<gene>
    <name evidence="4" type="ORF">C1H87_21075</name>
</gene>
<dbReference type="EMBL" id="CP025791">
    <property type="protein sequence ID" value="AUP81070.1"/>
    <property type="molecule type" value="Genomic_DNA"/>
</dbReference>
<dbReference type="Pfam" id="PF26334">
    <property type="entry name" value="Gtf3_N"/>
    <property type="match status" value="1"/>
</dbReference>
<feature type="domain" description="Glucosyltransferase 3-like C-terminal" evidence="3">
    <location>
        <begin position="170"/>
        <end position="341"/>
    </location>
</feature>
<evidence type="ECO:0000313" key="4">
    <source>
        <dbReference type="EMBL" id="AUP81070.1"/>
    </source>
</evidence>
<protein>
    <submittedName>
        <fullName evidence="4">Beta-1,6-galactofuranosyltransferase</fullName>
    </submittedName>
</protein>
<dbReference type="AlphaFoldDB" id="A0A2K9PVH4"/>
<dbReference type="GO" id="GO:0016740">
    <property type="term" value="F:transferase activity"/>
    <property type="evidence" value="ECO:0007669"/>
    <property type="project" value="UniProtKB-KW"/>
</dbReference>
<evidence type="ECO:0000313" key="5">
    <source>
        <dbReference type="Proteomes" id="UP000235826"/>
    </source>
</evidence>
<name>A0A2K9PVH4_9FLAO</name>
<accession>A0A2K9PVH4</accession>
<dbReference type="InterPro" id="IPR058591">
    <property type="entry name" value="Gtf3_N"/>
</dbReference>
<keyword evidence="5" id="KW-1185">Reference proteome</keyword>
<keyword evidence="1 4" id="KW-0808">Transferase</keyword>
<dbReference type="PIRSF" id="PIRSF007023">
    <property type="entry name" value="UDP-Galf_transf"/>
    <property type="match status" value="1"/>
</dbReference>
<proteinExistence type="predicted"/>
<evidence type="ECO:0000256" key="1">
    <source>
        <dbReference type="ARBA" id="ARBA00022679"/>
    </source>
</evidence>
<evidence type="ECO:0000259" key="3">
    <source>
        <dbReference type="Pfam" id="PF26337"/>
    </source>
</evidence>
<dbReference type="Pfam" id="PF26337">
    <property type="entry name" value="Gtf3_C"/>
    <property type="match status" value="1"/>
</dbReference>
<dbReference type="Proteomes" id="UP000235826">
    <property type="component" value="Chromosome"/>
</dbReference>
<dbReference type="OrthoDB" id="9790931at2"/>
<dbReference type="Gene3D" id="3.40.50.2000">
    <property type="entry name" value="Glycogen Phosphorylase B"/>
    <property type="match status" value="2"/>
</dbReference>
<dbReference type="RefSeq" id="WP_102757713.1">
    <property type="nucleotide sequence ID" value="NZ_CP025791.1"/>
</dbReference>
<organism evidence="4 5">
    <name type="scientific">Flavivirga eckloniae</name>
    <dbReference type="NCBI Taxonomy" id="1803846"/>
    <lineage>
        <taxon>Bacteria</taxon>
        <taxon>Pseudomonadati</taxon>
        <taxon>Bacteroidota</taxon>
        <taxon>Flavobacteriia</taxon>
        <taxon>Flavobacteriales</taxon>
        <taxon>Flavobacteriaceae</taxon>
        <taxon>Flavivirga</taxon>
    </lineage>
</organism>
<dbReference type="InterPro" id="IPR058592">
    <property type="entry name" value="Gtf3_C"/>
</dbReference>
<evidence type="ECO:0000259" key="2">
    <source>
        <dbReference type="Pfam" id="PF26334"/>
    </source>
</evidence>
<sequence length="348" mass="39255">MYYISRNYKSLFNAAGKAKTDCEFTLRKLGFKNLGFKQSSIPSSAVGTIKNFFGITMALLRLPFKSVLCTQYPNNKFRKYILFFAKLKRCKIITIVHDVRVLKGRVKDIEKELSKIVCSDVIIVHNESMKAWFLEQGTTIPIVVLGIFDYVSEERPLQNKDVNQSDVYNIAYAGGFGDGKNAYIFDFDILDHSKYNLKLYGIGFDASKRKVNEDESIIHYQGAFPSDQIAYKIEADFGLVWDGISTESCSGDLGEYLKYNNPHKTSLYLLCGLPVIVWDKAAIASFIVENNLGIGVANLKDLNAILENLSEEDYKLMKSNVQAVQEKVMNGKFVEAAVTKALEELNNQ</sequence>